<sequence length="157" mass="17182">MEILEITALNPPRRVQPPASLAEAEKAPPSTAADDSKPWICCISQRLAPPPAHIINVERKSAVGPHREEVEKDSAAANTIDGHRKMKFSVAAHRRNANKASTAGMQRISTLSQGWKKYLMLSSTVETGKPPSLSEESTPPSPPPWRCSPETKQQRKT</sequence>
<accession>A0A8T0TJG5</accession>
<comment type="caution">
    <text evidence="2">The sequence shown here is derived from an EMBL/GenBank/DDBJ whole genome shotgun (WGS) entry which is preliminary data.</text>
</comment>
<organism evidence="2 3">
    <name type="scientific">Panicum virgatum</name>
    <name type="common">Blackwell switchgrass</name>
    <dbReference type="NCBI Taxonomy" id="38727"/>
    <lineage>
        <taxon>Eukaryota</taxon>
        <taxon>Viridiplantae</taxon>
        <taxon>Streptophyta</taxon>
        <taxon>Embryophyta</taxon>
        <taxon>Tracheophyta</taxon>
        <taxon>Spermatophyta</taxon>
        <taxon>Magnoliopsida</taxon>
        <taxon>Liliopsida</taxon>
        <taxon>Poales</taxon>
        <taxon>Poaceae</taxon>
        <taxon>PACMAD clade</taxon>
        <taxon>Panicoideae</taxon>
        <taxon>Panicodae</taxon>
        <taxon>Paniceae</taxon>
        <taxon>Panicinae</taxon>
        <taxon>Panicum</taxon>
        <taxon>Panicum sect. Hiantes</taxon>
    </lineage>
</organism>
<dbReference type="Proteomes" id="UP000823388">
    <property type="component" value="Chromosome 4N"/>
</dbReference>
<feature type="region of interest" description="Disordered" evidence="1">
    <location>
        <begin position="1"/>
        <end position="36"/>
    </location>
</feature>
<evidence type="ECO:0000313" key="3">
    <source>
        <dbReference type="Proteomes" id="UP000823388"/>
    </source>
</evidence>
<evidence type="ECO:0000313" key="2">
    <source>
        <dbReference type="EMBL" id="KAG2608109.1"/>
    </source>
</evidence>
<dbReference type="AlphaFoldDB" id="A0A8T0TJG5"/>
<protein>
    <submittedName>
        <fullName evidence="2">Uncharacterized protein</fullName>
    </submittedName>
</protein>
<feature type="region of interest" description="Disordered" evidence="1">
    <location>
        <begin position="122"/>
        <end position="157"/>
    </location>
</feature>
<reference evidence="2 3" key="1">
    <citation type="submission" date="2020-05" db="EMBL/GenBank/DDBJ databases">
        <title>WGS assembly of Panicum virgatum.</title>
        <authorList>
            <person name="Lovell J.T."/>
            <person name="Jenkins J."/>
            <person name="Shu S."/>
            <person name="Juenger T.E."/>
            <person name="Schmutz J."/>
        </authorList>
    </citation>
    <scope>NUCLEOTIDE SEQUENCE [LARGE SCALE GENOMIC DNA]</scope>
    <source>
        <strain evidence="3">cv. AP13</strain>
    </source>
</reference>
<dbReference type="EMBL" id="CM029044">
    <property type="protein sequence ID" value="KAG2608109.1"/>
    <property type="molecule type" value="Genomic_DNA"/>
</dbReference>
<proteinExistence type="predicted"/>
<gene>
    <name evidence="2" type="ORF">PVAP13_4NG286238</name>
</gene>
<evidence type="ECO:0000256" key="1">
    <source>
        <dbReference type="SAM" id="MobiDB-lite"/>
    </source>
</evidence>
<keyword evidence="3" id="KW-1185">Reference proteome</keyword>
<name>A0A8T0TJG5_PANVG</name>